<dbReference type="RefSeq" id="XP_001877292.1">
    <property type="nucleotide sequence ID" value="XM_001877257.1"/>
</dbReference>
<organism evidence="2">
    <name type="scientific">Laccaria bicolor (strain S238N-H82 / ATCC MYA-4686)</name>
    <name type="common">Bicoloured deceiver</name>
    <name type="synonym">Laccaria laccata var. bicolor</name>
    <dbReference type="NCBI Taxonomy" id="486041"/>
    <lineage>
        <taxon>Eukaryota</taxon>
        <taxon>Fungi</taxon>
        <taxon>Dikarya</taxon>
        <taxon>Basidiomycota</taxon>
        <taxon>Agaricomycotina</taxon>
        <taxon>Agaricomycetes</taxon>
        <taxon>Agaricomycetidae</taxon>
        <taxon>Agaricales</taxon>
        <taxon>Agaricineae</taxon>
        <taxon>Hydnangiaceae</taxon>
        <taxon>Laccaria</taxon>
    </lineage>
</organism>
<evidence type="ECO:0000313" key="2">
    <source>
        <dbReference type="Proteomes" id="UP000001194"/>
    </source>
</evidence>
<evidence type="ECO:0000313" key="1">
    <source>
        <dbReference type="EMBL" id="EDR11395.1"/>
    </source>
</evidence>
<sequence length="190" mass="21820">MCYLRTKTRQLHQKDDILKENEDCQTRTTRAMTWQRKDRTDVYPCQSIVNRPIHHYSGGLNPKGTFKILSEGIEDENSVVKPKSNPNPPTSPSRPKCSCVLGFLEDFKDKKPADVSPSDKSPVYTWVAYGCRMVQNLQKTTMKSRHRLSLPRRNVSTSANHYPNTTGSARDCSLVFFRRCGVERLREVNL</sequence>
<protein>
    <submittedName>
        <fullName evidence="1">Predicted protein</fullName>
    </submittedName>
</protein>
<dbReference type="GeneID" id="6073272"/>
<proteinExistence type="predicted"/>
<dbReference type="InParanoid" id="B0D051"/>
<gene>
    <name evidence="1" type="ORF">LACBIDRAFT_313496</name>
</gene>
<accession>B0D051</accession>
<dbReference type="AlphaFoldDB" id="B0D051"/>
<keyword evidence="2" id="KW-1185">Reference proteome</keyword>
<dbReference type="KEGG" id="lbc:LACBIDRAFT_313496"/>
<dbReference type="HOGENOM" id="CLU_1428236_0_0_1"/>
<dbReference type="EMBL" id="DS547095">
    <property type="protein sequence ID" value="EDR11395.1"/>
    <property type="molecule type" value="Genomic_DNA"/>
</dbReference>
<dbReference type="OrthoDB" id="10560715at2759"/>
<name>B0D051_LACBS</name>
<reference evidence="1 2" key="1">
    <citation type="journal article" date="2008" name="Nature">
        <title>The genome of Laccaria bicolor provides insights into mycorrhizal symbiosis.</title>
        <authorList>
            <person name="Martin F."/>
            <person name="Aerts A."/>
            <person name="Ahren D."/>
            <person name="Brun A."/>
            <person name="Danchin E.G.J."/>
            <person name="Duchaussoy F."/>
            <person name="Gibon J."/>
            <person name="Kohler A."/>
            <person name="Lindquist E."/>
            <person name="Pereda V."/>
            <person name="Salamov A."/>
            <person name="Shapiro H.J."/>
            <person name="Wuyts J."/>
            <person name="Blaudez D."/>
            <person name="Buee M."/>
            <person name="Brokstein P."/>
            <person name="Canbaeck B."/>
            <person name="Cohen D."/>
            <person name="Courty P.E."/>
            <person name="Coutinho P.M."/>
            <person name="Delaruelle C."/>
            <person name="Detter J.C."/>
            <person name="Deveau A."/>
            <person name="DiFazio S."/>
            <person name="Duplessis S."/>
            <person name="Fraissinet-Tachet L."/>
            <person name="Lucic E."/>
            <person name="Frey-Klett P."/>
            <person name="Fourrey C."/>
            <person name="Feussner I."/>
            <person name="Gay G."/>
            <person name="Grimwood J."/>
            <person name="Hoegger P.J."/>
            <person name="Jain P."/>
            <person name="Kilaru S."/>
            <person name="Labbe J."/>
            <person name="Lin Y.C."/>
            <person name="Legue V."/>
            <person name="Le Tacon F."/>
            <person name="Marmeisse R."/>
            <person name="Melayah D."/>
            <person name="Montanini B."/>
            <person name="Muratet M."/>
            <person name="Nehls U."/>
            <person name="Niculita-Hirzel H."/>
            <person name="Oudot-Le Secq M.P."/>
            <person name="Peter M."/>
            <person name="Quesneville H."/>
            <person name="Rajashekar B."/>
            <person name="Reich M."/>
            <person name="Rouhier N."/>
            <person name="Schmutz J."/>
            <person name="Yin T."/>
            <person name="Chalot M."/>
            <person name="Henrissat B."/>
            <person name="Kuees U."/>
            <person name="Lucas S."/>
            <person name="Van de Peer Y."/>
            <person name="Podila G.K."/>
            <person name="Polle A."/>
            <person name="Pukkila P.J."/>
            <person name="Richardson P.M."/>
            <person name="Rouze P."/>
            <person name="Sanders I.R."/>
            <person name="Stajich J.E."/>
            <person name="Tunlid A."/>
            <person name="Tuskan G."/>
            <person name="Grigoriev I.V."/>
        </authorList>
    </citation>
    <scope>NUCLEOTIDE SEQUENCE [LARGE SCALE GENOMIC DNA]</scope>
    <source>
        <strain evidence="2">S238N-H82 / ATCC MYA-4686</strain>
    </source>
</reference>
<dbReference type="Proteomes" id="UP000001194">
    <property type="component" value="Unassembled WGS sequence"/>
</dbReference>